<sequence>MNQEKKLRYGIWDRIAVRILRGAEEEMKYKDDLWVPAAYTIEASLIISISLLLIAGGILLSFEVFRAGAESVRSIAGQFRGRSPSEAADRFRLARAAADVIGNLRGK</sequence>
<comment type="caution">
    <text evidence="2">The sequence shown here is derived from an EMBL/GenBank/DDBJ whole genome shotgun (WGS) entry which is preliminary data.</text>
</comment>
<dbReference type="HOGENOM" id="CLU_2208278_0_0_9"/>
<name>C4GCX4_9FIRM</name>
<evidence type="ECO:0000313" key="3">
    <source>
        <dbReference type="Proteomes" id="UP000003494"/>
    </source>
</evidence>
<dbReference type="STRING" id="626523.GCWU000342_01818"/>
<dbReference type="EMBL" id="ACIP02000004">
    <property type="protein sequence ID" value="EEP27824.1"/>
    <property type="molecule type" value="Genomic_DNA"/>
</dbReference>
<organism evidence="2 3">
    <name type="scientific">Shuttleworthella satelles DSM 14600</name>
    <dbReference type="NCBI Taxonomy" id="626523"/>
    <lineage>
        <taxon>Bacteria</taxon>
        <taxon>Bacillati</taxon>
        <taxon>Bacillota</taxon>
        <taxon>Clostridia</taxon>
        <taxon>Lachnospirales</taxon>
        <taxon>Lachnospiraceae</taxon>
        <taxon>Shuttleworthella</taxon>
    </lineage>
</organism>
<proteinExistence type="predicted"/>
<accession>C4GCX4</accession>
<evidence type="ECO:0000256" key="1">
    <source>
        <dbReference type="SAM" id="Phobius"/>
    </source>
</evidence>
<evidence type="ECO:0000313" key="2">
    <source>
        <dbReference type="EMBL" id="EEP27824.1"/>
    </source>
</evidence>
<reference evidence="2" key="1">
    <citation type="submission" date="2009-04" db="EMBL/GenBank/DDBJ databases">
        <authorList>
            <person name="Weinstock G."/>
            <person name="Sodergren E."/>
            <person name="Clifton S."/>
            <person name="Fulton L."/>
            <person name="Fulton B."/>
            <person name="Courtney L."/>
            <person name="Fronick C."/>
            <person name="Harrison M."/>
            <person name="Strong C."/>
            <person name="Farmer C."/>
            <person name="Delahaunty K."/>
            <person name="Markovic C."/>
            <person name="Hall O."/>
            <person name="Minx P."/>
            <person name="Tomlinson C."/>
            <person name="Mitreva M."/>
            <person name="Nelson J."/>
            <person name="Hou S."/>
            <person name="Wollam A."/>
            <person name="Pepin K.H."/>
            <person name="Johnson M."/>
            <person name="Bhonagiri V."/>
            <person name="Nash W.E."/>
            <person name="Warren W."/>
            <person name="Chinwalla A."/>
            <person name="Mardis E.R."/>
            <person name="Wilson R.K."/>
        </authorList>
    </citation>
    <scope>NUCLEOTIDE SEQUENCE [LARGE SCALE GENOMIC DNA]</scope>
    <source>
        <strain evidence="2">DSM 14600</strain>
    </source>
</reference>
<protein>
    <submittedName>
        <fullName evidence="2">Uncharacterized protein</fullName>
    </submittedName>
</protein>
<keyword evidence="1" id="KW-0812">Transmembrane</keyword>
<keyword evidence="1" id="KW-1133">Transmembrane helix</keyword>
<keyword evidence="3" id="KW-1185">Reference proteome</keyword>
<gene>
    <name evidence="2" type="ORF">GCWU000342_01818</name>
</gene>
<keyword evidence="1" id="KW-0472">Membrane</keyword>
<dbReference type="AlphaFoldDB" id="C4GCX4"/>
<dbReference type="Proteomes" id="UP000003494">
    <property type="component" value="Unassembled WGS sequence"/>
</dbReference>
<feature type="transmembrane region" description="Helical" evidence="1">
    <location>
        <begin position="43"/>
        <end position="65"/>
    </location>
</feature>